<feature type="compositionally biased region" description="Low complexity" evidence="5">
    <location>
        <begin position="21"/>
        <end position="56"/>
    </location>
</feature>
<dbReference type="InterPro" id="IPR029063">
    <property type="entry name" value="SAM-dependent_MTases_sf"/>
</dbReference>
<keyword evidence="6" id="KW-0812">Transmembrane</keyword>
<dbReference type="OrthoDB" id="2016285at2759"/>
<dbReference type="Proteomes" id="UP000807716">
    <property type="component" value="Unassembled WGS sequence"/>
</dbReference>
<evidence type="ECO:0000313" key="9">
    <source>
        <dbReference type="Proteomes" id="UP000807716"/>
    </source>
</evidence>
<dbReference type="GO" id="GO:0016740">
    <property type="term" value="F:transferase activity"/>
    <property type="evidence" value="ECO:0007669"/>
    <property type="project" value="UniProtKB-UniRule"/>
</dbReference>
<feature type="transmembrane region" description="Helical" evidence="6">
    <location>
        <begin position="280"/>
        <end position="304"/>
    </location>
</feature>
<feature type="transmembrane region" description="Helical" evidence="6">
    <location>
        <begin position="133"/>
        <end position="156"/>
    </location>
</feature>
<feature type="region of interest" description="Disordered" evidence="5">
    <location>
        <begin position="166"/>
        <end position="190"/>
    </location>
</feature>
<dbReference type="PANTHER" id="PTHR43317">
    <property type="entry name" value="THERMOSPERMINE SYNTHASE ACAULIS5"/>
    <property type="match status" value="1"/>
</dbReference>
<evidence type="ECO:0000256" key="2">
    <source>
        <dbReference type="ARBA" id="ARBA00022679"/>
    </source>
</evidence>
<feature type="transmembrane region" description="Helical" evidence="6">
    <location>
        <begin position="207"/>
        <end position="230"/>
    </location>
</feature>
<dbReference type="InterPro" id="IPR030374">
    <property type="entry name" value="PABS"/>
</dbReference>
<dbReference type="GO" id="GO:0006596">
    <property type="term" value="P:polyamine biosynthetic process"/>
    <property type="evidence" value="ECO:0007669"/>
    <property type="project" value="UniProtKB-UniRule"/>
</dbReference>
<organism evidence="8 9">
    <name type="scientific">Actinomortierella ambigua</name>
    <dbReference type="NCBI Taxonomy" id="1343610"/>
    <lineage>
        <taxon>Eukaryota</taxon>
        <taxon>Fungi</taxon>
        <taxon>Fungi incertae sedis</taxon>
        <taxon>Mucoromycota</taxon>
        <taxon>Mortierellomycotina</taxon>
        <taxon>Mortierellomycetes</taxon>
        <taxon>Mortierellales</taxon>
        <taxon>Mortierellaceae</taxon>
        <taxon>Actinomortierella</taxon>
    </lineage>
</organism>
<feature type="region of interest" description="Disordered" evidence="5">
    <location>
        <begin position="1"/>
        <end position="78"/>
    </location>
</feature>
<dbReference type="PANTHER" id="PTHR43317:SF1">
    <property type="entry name" value="THERMOSPERMINE SYNTHASE ACAULIS5"/>
    <property type="match status" value="1"/>
</dbReference>
<dbReference type="EMBL" id="JAAAJB010000103">
    <property type="protein sequence ID" value="KAG0265977.1"/>
    <property type="molecule type" value="Genomic_DNA"/>
</dbReference>
<dbReference type="PROSITE" id="PS51006">
    <property type="entry name" value="PABS_2"/>
    <property type="match status" value="1"/>
</dbReference>
<protein>
    <recommendedName>
        <fullName evidence="7">PABS domain-containing protein</fullName>
    </recommendedName>
</protein>
<evidence type="ECO:0000256" key="3">
    <source>
        <dbReference type="ARBA" id="ARBA00023115"/>
    </source>
</evidence>
<feature type="transmembrane region" description="Helical" evidence="6">
    <location>
        <begin position="250"/>
        <end position="268"/>
    </location>
</feature>
<dbReference type="AlphaFoldDB" id="A0A9P6QDF7"/>
<gene>
    <name evidence="8" type="ORF">DFQ27_000227</name>
</gene>
<feature type="transmembrane region" description="Helical" evidence="6">
    <location>
        <begin position="89"/>
        <end position="113"/>
    </location>
</feature>
<evidence type="ECO:0000313" key="8">
    <source>
        <dbReference type="EMBL" id="KAG0265977.1"/>
    </source>
</evidence>
<name>A0A9P6QDF7_9FUNG</name>
<evidence type="ECO:0000256" key="4">
    <source>
        <dbReference type="PROSITE-ProRule" id="PRU00354"/>
    </source>
</evidence>
<feature type="active site" description="Proton acceptor" evidence="4">
    <location>
        <position position="537"/>
    </location>
</feature>
<dbReference type="Gene3D" id="3.40.50.150">
    <property type="entry name" value="Vaccinia Virus protein VP39"/>
    <property type="match status" value="1"/>
</dbReference>
<keyword evidence="2 4" id="KW-0808">Transferase</keyword>
<feature type="compositionally biased region" description="Polar residues" evidence="5">
    <location>
        <begin position="66"/>
        <end position="78"/>
    </location>
</feature>
<feature type="domain" description="PABS" evidence="7">
    <location>
        <begin position="489"/>
        <end position="619"/>
    </location>
</feature>
<keyword evidence="6" id="KW-1133">Transmembrane helix</keyword>
<keyword evidence="3 4" id="KW-0620">Polyamine biosynthesis</keyword>
<dbReference type="NCBIfam" id="NF037959">
    <property type="entry name" value="MFS_SpdSyn"/>
    <property type="match status" value="1"/>
</dbReference>
<feature type="compositionally biased region" description="Low complexity" evidence="5">
    <location>
        <begin position="178"/>
        <end position="190"/>
    </location>
</feature>
<comment type="caution">
    <text evidence="8">The sequence shown here is derived from an EMBL/GenBank/DDBJ whole genome shotgun (WGS) entry which is preliminary data.</text>
</comment>
<evidence type="ECO:0000256" key="6">
    <source>
        <dbReference type="SAM" id="Phobius"/>
    </source>
</evidence>
<comment type="similarity">
    <text evidence="1">Belongs to the spermidine/spermine synthase family.</text>
</comment>
<proteinExistence type="inferred from homology"/>
<evidence type="ECO:0000259" key="7">
    <source>
        <dbReference type="PROSITE" id="PS51006"/>
    </source>
</evidence>
<evidence type="ECO:0000256" key="1">
    <source>
        <dbReference type="ARBA" id="ARBA00007867"/>
    </source>
</evidence>
<dbReference type="CDD" id="cd02440">
    <property type="entry name" value="AdoMet_MTases"/>
    <property type="match status" value="1"/>
</dbReference>
<sequence>MKNRKHGDGSGGAGHSTIDHTTGTSSSAATSSGSSLKASESTTSLTSTTSLSNTTTKRGSKKNKSNRASNGTASSSYPSLKSVHSQAALLEHVLTVTRGSLMIVTPLVAGMILQVGPRAMEPMYANVYAEEGFLENCLMATIFGAALALIYTLVLSSWATRTTLSRTAAPATHPKEQSSPNTATATTTTPSSAATTVGLAKDRGLQLGILVSLDLCAVVLASSFLTVHALFRWSDEFGPIRGPHLTQLALAYPVFALLAFANTLSCVLRSYEQVHIRTLVMAILIQVGTICGMTLVVFQMALAGPACSRIYSAAILLAVISGLHKLLISTHGEVVLPDEVREMKKKPIQTHSGRAKLALSCLPLALVFALAVRNATTNPQCQGGVIKAHNPIDGNYTILARNESVTGWVSVVDEVTTRHDLHIRVMRAGHSLIGGIYIETGDSIFGSFYIPEAVRLIKGRQKTYPEMALQIGLGVGVASGSLTRQGVLVDVVEIDPVVADYARQYFGWPKPHQLFIQDGRQFIEQAPSAKYDYVIHDVFTGGGVPPSLFSVEALLEIQRILKPDGILALNMVGSEHPDKSMALNSVRKTLLAVFPFVVAYKEDASSGDAYQNLVFFASPNPIEFETYTPPDPDAPVEEGQMPASVMRDWILSSFLSWPMSTPYDPALGELILDRNNTLNAMQREGALDHWHAMRSLFPQEFWLNY</sequence>
<dbReference type="SUPFAM" id="SSF53335">
    <property type="entry name" value="S-adenosyl-L-methionine-dependent methyltransferases"/>
    <property type="match status" value="1"/>
</dbReference>
<accession>A0A9P6QDF7</accession>
<reference evidence="8" key="1">
    <citation type="journal article" date="2020" name="Fungal Divers.">
        <title>Resolving the Mortierellaceae phylogeny through synthesis of multi-gene phylogenetics and phylogenomics.</title>
        <authorList>
            <person name="Vandepol N."/>
            <person name="Liber J."/>
            <person name="Desiro A."/>
            <person name="Na H."/>
            <person name="Kennedy M."/>
            <person name="Barry K."/>
            <person name="Grigoriev I.V."/>
            <person name="Miller A.N."/>
            <person name="O'Donnell K."/>
            <person name="Stajich J.E."/>
            <person name="Bonito G."/>
        </authorList>
    </citation>
    <scope>NUCLEOTIDE SEQUENCE</scope>
    <source>
        <strain evidence="8">BC1065</strain>
    </source>
</reference>
<dbReference type="Pfam" id="PF01564">
    <property type="entry name" value="Spermine_synth"/>
    <property type="match status" value="1"/>
</dbReference>
<keyword evidence="6" id="KW-0472">Membrane</keyword>
<evidence type="ECO:0000256" key="5">
    <source>
        <dbReference type="SAM" id="MobiDB-lite"/>
    </source>
</evidence>
<keyword evidence="9" id="KW-1185">Reference proteome</keyword>